<dbReference type="PROSITE" id="PS50887">
    <property type="entry name" value="GGDEF"/>
    <property type="match status" value="1"/>
</dbReference>
<feature type="domain" description="GGDEF" evidence="14">
    <location>
        <begin position="289"/>
        <end position="422"/>
    </location>
</feature>
<dbReference type="PROSITE" id="PS51257">
    <property type="entry name" value="PROKAR_LIPOPROTEIN"/>
    <property type="match status" value="1"/>
</dbReference>
<keyword evidence="7" id="KW-0067">ATP-binding</keyword>
<keyword evidence="10 11" id="KW-0472">Membrane</keyword>
<comment type="caution">
    <text evidence="15">The sequence shown here is derived from an EMBL/GenBank/DDBJ whole genome shotgun (WGS) entry which is preliminary data.</text>
</comment>
<dbReference type="SUPFAM" id="SSF55785">
    <property type="entry name" value="PYP-like sensor domain (PAS domain)"/>
    <property type="match status" value="1"/>
</dbReference>
<dbReference type="PANTHER" id="PTHR44757">
    <property type="entry name" value="DIGUANYLATE CYCLASE DGCP"/>
    <property type="match status" value="1"/>
</dbReference>
<evidence type="ECO:0000256" key="5">
    <source>
        <dbReference type="ARBA" id="ARBA00022741"/>
    </source>
</evidence>
<keyword evidence="16" id="KW-1185">Reference proteome</keyword>
<keyword evidence="4 11" id="KW-0812">Transmembrane</keyword>
<feature type="transmembrane region" description="Helical" evidence="11">
    <location>
        <begin position="94"/>
        <end position="113"/>
    </location>
</feature>
<dbReference type="Pfam" id="PF13493">
    <property type="entry name" value="DUF4118"/>
    <property type="match status" value="1"/>
</dbReference>
<dbReference type="PROSITE" id="PS50112">
    <property type="entry name" value="PAS"/>
    <property type="match status" value="1"/>
</dbReference>
<evidence type="ECO:0000256" key="4">
    <source>
        <dbReference type="ARBA" id="ARBA00022692"/>
    </source>
</evidence>
<gene>
    <name evidence="15" type="ORF">ACFOPH_13945</name>
</gene>
<evidence type="ECO:0000256" key="9">
    <source>
        <dbReference type="ARBA" id="ARBA00023012"/>
    </source>
</evidence>
<evidence type="ECO:0000256" key="10">
    <source>
        <dbReference type="ARBA" id="ARBA00023136"/>
    </source>
</evidence>
<dbReference type="Gene3D" id="3.30.450.20">
    <property type="entry name" value="PAS domain"/>
    <property type="match status" value="1"/>
</dbReference>
<dbReference type="PROSITE" id="PS50883">
    <property type="entry name" value="EAL"/>
    <property type="match status" value="1"/>
</dbReference>
<feature type="transmembrane region" description="Helical" evidence="11">
    <location>
        <begin position="67"/>
        <end position="87"/>
    </location>
</feature>
<evidence type="ECO:0000256" key="6">
    <source>
        <dbReference type="ARBA" id="ARBA00022777"/>
    </source>
</evidence>
<dbReference type="Pfam" id="PF00990">
    <property type="entry name" value="GGDEF"/>
    <property type="match status" value="1"/>
</dbReference>
<keyword evidence="5" id="KW-0547">Nucleotide-binding</keyword>
<dbReference type="NCBIfam" id="TIGR00229">
    <property type="entry name" value="sensory_box"/>
    <property type="match status" value="1"/>
</dbReference>
<keyword evidence="8 11" id="KW-1133">Transmembrane helix</keyword>
<comment type="subcellular location">
    <subcellularLocation>
        <location evidence="1">Membrane</location>
        <topology evidence="1">Multi-pass membrane protein</topology>
    </subcellularLocation>
</comment>
<organism evidence="15 16">
    <name type="scientific">Massilia haematophila</name>
    <dbReference type="NCBI Taxonomy" id="457923"/>
    <lineage>
        <taxon>Bacteria</taxon>
        <taxon>Pseudomonadati</taxon>
        <taxon>Pseudomonadota</taxon>
        <taxon>Betaproteobacteria</taxon>
        <taxon>Burkholderiales</taxon>
        <taxon>Oxalobacteraceae</taxon>
        <taxon>Telluria group</taxon>
        <taxon>Massilia</taxon>
    </lineage>
</organism>
<dbReference type="EMBL" id="JBHRVV010000001">
    <property type="protein sequence ID" value="MFC3459336.1"/>
    <property type="molecule type" value="Genomic_DNA"/>
</dbReference>
<dbReference type="InterPro" id="IPR052155">
    <property type="entry name" value="Biofilm_reg_signaling"/>
</dbReference>
<feature type="domain" description="EAL" evidence="13">
    <location>
        <begin position="431"/>
        <end position="685"/>
    </location>
</feature>
<dbReference type="Gene3D" id="1.20.120.620">
    <property type="entry name" value="Backbone structure of the membrane domain of e. Coli histidine kinase receptor kdpd"/>
    <property type="match status" value="1"/>
</dbReference>
<evidence type="ECO:0000256" key="1">
    <source>
        <dbReference type="ARBA" id="ARBA00004141"/>
    </source>
</evidence>
<dbReference type="InterPro" id="IPR035965">
    <property type="entry name" value="PAS-like_dom_sf"/>
</dbReference>
<dbReference type="SUPFAM" id="SSF55073">
    <property type="entry name" value="Nucleotide cyclase"/>
    <property type="match status" value="1"/>
</dbReference>
<dbReference type="CDD" id="cd01949">
    <property type="entry name" value="GGDEF"/>
    <property type="match status" value="1"/>
</dbReference>
<feature type="transmembrane region" description="Helical" evidence="11">
    <location>
        <begin position="16"/>
        <end position="33"/>
    </location>
</feature>
<evidence type="ECO:0000256" key="3">
    <source>
        <dbReference type="ARBA" id="ARBA00022679"/>
    </source>
</evidence>
<evidence type="ECO:0000256" key="7">
    <source>
        <dbReference type="ARBA" id="ARBA00022840"/>
    </source>
</evidence>
<dbReference type="RefSeq" id="WP_379735871.1">
    <property type="nucleotide sequence ID" value="NZ_JBHRVV010000001.1"/>
</dbReference>
<evidence type="ECO:0000256" key="8">
    <source>
        <dbReference type="ARBA" id="ARBA00022989"/>
    </source>
</evidence>
<dbReference type="SMART" id="SM00052">
    <property type="entry name" value="EAL"/>
    <property type="match status" value="1"/>
</dbReference>
<evidence type="ECO:0000313" key="16">
    <source>
        <dbReference type="Proteomes" id="UP001595665"/>
    </source>
</evidence>
<proteinExistence type="predicted"/>
<evidence type="ECO:0000259" key="13">
    <source>
        <dbReference type="PROSITE" id="PS50883"/>
    </source>
</evidence>
<dbReference type="InterPro" id="IPR043128">
    <property type="entry name" value="Rev_trsase/Diguanyl_cyclase"/>
</dbReference>
<dbReference type="InterPro" id="IPR038318">
    <property type="entry name" value="KdpD_sf"/>
</dbReference>
<dbReference type="InterPro" id="IPR025201">
    <property type="entry name" value="KdpD_TM"/>
</dbReference>
<name>A0ABV7PLP2_9BURK</name>
<dbReference type="Pfam" id="PF13426">
    <property type="entry name" value="PAS_9"/>
    <property type="match status" value="1"/>
</dbReference>
<keyword evidence="2" id="KW-0597">Phosphoprotein</keyword>
<accession>A0ABV7PLP2</accession>
<dbReference type="InterPro" id="IPR001633">
    <property type="entry name" value="EAL_dom"/>
</dbReference>
<dbReference type="CDD" id="cd00130">
    <property type="entry name" value="PAS"/>
    <property type="match status" value="1"/>
</dbReference>
<evidence type="ECO:0000259" key="14">
    <source>
        <dbReference type="PROSITE" id="PS50887"/>
    </source>
</evidence>
<dbReference type="Proteomes" id="UP001595665">
    <property type="component" value="Unassembled WGS sequence"/>
</dbReference>
<dbReference type="SMART" id="SM00267">
    <property type="entry name" value="GGDEF"/>
    <property type="match status" value="1"/>
</dbReference>
<evidence type="ECO:0000313" key="15">
    <source>
        <dbReference type="EMBL" id="MFC3459336.1"/>
    </source>
</evidence>
<dbReference type="SMART" id="SM00091">
    <property type="entry name" value="PAS"/>
    <property type="match status" value="1"/>
</dbReference>
<keyword evidence="6" id="KW-0418">Kinase</keyword>
<dbReference type="InterPro" id="IPR029787">
    <property type="entry name" value="Nucleotide_cyclase"/>
</dbReference>
<evidence type="ECO:0000256" key="2">
    <source>
        <dbReference type="ARBA" id="ARBA00022553"/>
    </source>
</evidence>
<evidence type="ECO:0000259" key="12">
    <source>
        <dbReference type="PROSITE" id="PS50112"/>
    </source>
</evidence>
<dbReference type="CDD" id="cd01948">
    <property type="entry name" value="EAL"/>
    <property type="match status" value="1"/>
</dbReference>
<protein>
    <submittedName>
        <fullName evidence="15">Bifunctional diguanylate cyclase/phosphodiesterase</fullName>
    </submittedName>
</protein>
<feature type="transmembrane region" description="Helical" evidence="11">
    <location>
        <begin position="45"/>
        <end position="61"/>
    </location>
</feature>
<dbReference type="Pfam" id="PF00563">
    <property type="entry name" value="EAL"/>
    <property type="match status" value="1"/>
</dbReference>
<keyword evidence="9" id="KW-0902">Two-component regulatory system</keyword>
<dbReference type="PANTHER" id="PTHR44757:SF2">
    <property type="entry name" value="BIOFILM ARCHITECTURE MAINTENANCE PROTEIN MBAA"/>
    <property type="match status" value="1"/>
</dbReference>
<feature type="domain" description="PAS" evidence="12">
    <location>
        <begin position="130"/>
        <end position="200"/>
    </location>
</feature>
<reference evidence="16" key="1">
    <citation type="journal article" date="2019" name="Int. J. Syst. Evol. Microbiol.">
        <title>The Global Catalogue of Microorganisms (GCM) 10K type strain sequencing project: providing services to taxonomists for standard genome sequencing and annotation.</title>
        <authorList>
            <consortium name="The Broad Institute Genomics Platform"/>
            <consortium name="The Broad Institute Genome Sequencing Center for Infectious Disease"/>
            <person name="Wu L."/>
            <person name="Ma J."/>
        </authorList>
    </citation>
    <scope>NUCLEOTIDE SEQUENCE [LARGE SCALE GENOMIC DNA]</scope>
    <source>
        <strain evidence="16">CCM 7480</strain>
    </source>
</reference>
<evidence type="ECO:0000256" key="11">
    <source>
        <dbReference type="SAM" id="Phobius"/>
    </source>
</evidence>
<dbReference type="NCBIfam" id="TIGR00254">
    <property type="entry name" value="GGDEF"/>
    <property type="match status" value="1"/>
</dbReference>
<dbReference type="Gene3D" id="3.20.20.450">
    <property type="entry name" value="EAL domain"/>
    <property type="match status" value="1"/>
</dbReference>
<dbReference type="InterPro" id="IPR000160">
    <property type="entry name" value="GGDEF_dom"/>
</dbReference>
<sequence length="691" mass="76714">MFFSKVFPGPGIRTRHPFAVTFVLVLACAFLQYQGRRYLGQRTPFGLFYIPVMASAILGGWRPALFASSVSLLLALLLVVPEFTFYISRPQDMGAMVVFITVCLFICAMAAVLERAEGRAHAFLLSAQEREHTLGALLGASPTAVLGIGSDGKIRFASESVARVFDYRPGELIGQSFEVLVVNGLRQLRGEGLNNLFNADTLGSVSELQELQCRRKDGSLFPAEASLAVADVPSGRLVVSYIADISERREAERKILHAARHDPLTGLPNRALVYELGAHLLASARRHGDSIAILFFDLDRFKPINDTYGHTVGDKMLQQVAQRLKSGLRGNDLVGRLGGDEFVAVLSDIRADDAVLRMASGFLHTLSEPYRIDALELRTSPSIGISVYPNDGDDLDTLIRHADAAMYHAKNAGRNTCQFFTQEIYLHARQTFDLEQRLRHSITDSDFDLVYQPFIDLRSRKFVGVEALLRWRGMDASNMAQERFIAAAERIGLIKPLGEWVLQQACLQHEKWRNLGLPPLRMAVNVSAVQFREKDFSERAARIIQHSGVNPSWIEFEVTESAIMSDVEEAADMLARLKHDGVSIAPDDFGTGYSSLSYLSQFPINKLKIDKSFILNIDTDARSLAIAETVIALGKKLGMTVIAEGIESQAGIKMLANIGCDLGQGFFISKPIRPDHLVEWYYQAQYEHLFV</sequence>
<dbReference type="Gene3D" id="3.30.70.270">
    <property type="match status" value="1"/>
</dbReference>
<keyword evidence="3" id="KW-0808">Transferase</keyword>
<dbReference type="InterPro" id="IPR000014">
    <property type="entry name" value="PAS"/>
</dbReference>
<dbReference type="SUPFAM" id="SSF141868">
    <property type="entry name" value="EAL domain-like"/>
    <property type="match status" value="1"/>
</dbReference>
<dbReference type="InterPro" id="IPR035919">
    <property type="entry name" value="EAL_sf"/>
</dbReference>